<reference evidence="2" key="1">
    <citation type="submission" date="2016-10" db="EMBL/GenBank/DDBJ databases">
        <title>CRISPR-Cas defence system in Roseofilum reptotaenium: evidence of a bacteriophage-cyanobacterium arms race in the coral black band disease.</title>
        <authorList>
            <person name="Buerger P."/>
            <person name="Wood-Charlson E.M."/>
            <person name="Weynberg K.D."/>
            <person name="Willis B."/>
            <person name="Van Oppen M.J."/>
        </authorList>
    </citation>
    <scope>NUCLEOTIDE SEQUENCE [LARGE SCALE GENOMIC DNA]</scope>
    <source>
        <strain evidence="2">AO1-A</strain>
    </source>
</reference>
<feature type="compositionally biased region" description="Acidic residues" evidence="1">
    <location>
        <begin position="68"/>
        <end position="89"/>
    </location>
</feature>
<dbReference type="STRING" id="1925591.BI308_09995"/>
<evidence type="ECO:0000256" key="1">
    <source>
        <dbReference type="SAM" id="MobiDB-lite"/>
    </source>
</evidence>
<gene>
    <name evidence="2" type="ORF">BI308_09995</name>
</gene>
<sequence>MNNLVNFLADLAVAPEKQLAFAGTPKQLLGASGLAELDRQLIERGDKDDIAIALGSELSVLAIAAADPVEDPFPDPDPSDPEPSESETE</sequence>
<evidence type="ECO:0000313" key="2">
    <source>
        <dbReference type="EMBL" id="OJJ25722.1"/>
    </source>
</evidence>
<comment type="caution">
    <text evidence="2">The sequence shown here is derived from an EMBL/GenBank/DDBJ whole genome shotgun (WGS) entry which is preliminary data.</text>
</comment>
<dbReference type="AlphaFoldDB" id="A0A1L9QSU4"/>
<name>A0A1L9QSU4_9CYAN</name>
<evidence type="ECO:0000313" key="3">
    <source>
        <dbReference type="Proteomes" id="UP000183940"/>
    </source>
</evidence>
<keyword evidence="3" id="KW-1185">Reference proteome</keyword>
<dbReference type="EMBL" id="MLAW01000014">
    <property type="protein sequence ID" value="OJJ25722.1"/>
    <property type="molecule type" value="Genomic_DNA"/>
</dbReference>
<dbReference type="Proteomes" id="UP000183940">
    <property type="component" value="Unassembled WGS sequence"/>
</dbReference>
<proteinExistence type="predicted"/>
<organism evidence="2 3">
    <name type="scientific">Roseofilum reptotaenium AO1-A</name>
    <dbReference type="NCBI Taxonomy" id="1925591"/>
    <lineage>
        <taxon>Bacteria</taxon>
        <taxon>Bacillati</taxon>
        <taxon>Cyanobacteriota</taxon>
        <taxon>Cyanophyceae</taxon>
        <taxon>Desertifilales</taxon>
        <taxon>Desertifilaceae</taxon>
        <taxon>Roseofilum</taxon>
    </lineage>
</organism>
<feature type="region of interest" description="Disordered" evidence="1">
    <location>
        <begin position="66"/>
        <end position="89"/>
    </location>
</feature>
<protein>
    <submittedName>
        <fullName evidence="2">Uncharacterized protein</fullName>
    </submittedName>
</protein>
<accession>A0A1L9QSU4</accession>